<reference evidence="1 2" key="1">
    <citation type="journal article" date="2011" name="Environ. Microbiol.">
        <title>Genome of alkaliphilic Bacillus pseudofirmus OF4 reveals adaptations that support the ability to grow in an external pH range from 7.5 to 11.4.</title>
        <authorList>
            <person name="Janto B."/>
            <person name="Ahmed A."/>
            <person name="Ito M."/>
            <person name="Liu J."/>
            <person name="Hicks D.B."/>
            <person name="Pagni S."/>
            <person name="Fackelmayer O.J."/>
            <person name="Smith T.A."/>
            <person name="Earl J."/>
            <person name="Elbourne L.D."/>
            <person name="Hassan K."/>
            <person name="Paulsen I.T."/>
            <person name="Kolsto A.B."/>
            <person name="Tourasse N.J."/>
            <person name="Ehrlich G.D."/>
            <person name="Boissy R."/>
            <person name="Ivey D.M."/>
            <person name="Li G."/>
            <person name="Xue Y."/>
            <person name="Ma Y."/>
            <person name="Hu F.Z."/>
            <person name="Krulwich T.A."/>
        </authorList>
    </citation>
    <scope>NUCLEOTIDE SEQUENCE [LARGE SCALE GENOMIC DNA]</scope>
    <source>
        <strain evidence="2">ATCC BAA-2126 / JCM 17055 / OF4</strain>
    </source>
</reference>
<proteinExistence type="predicted"/>
<evidence type="ECO:0000313" key="1">
    <source>
        <dbReference type="EMBL" id="ADC50190.1"/>
    </source>
</evidence>
<name>D3FUM0_ALKPO</name>
<dbReference type="AlphaFoldDB" id="D3FUM0"/>
<evidence type="ECO:0000313" key="2">
    <source>
        <dbReference type="Proteomes" id="UP000001544"/>
    </source>
</evidence>
<organism evidence="1 2">
    <name type="scientific">Alkalihalophilus pseudofirmus (strain ATCC BAA-2126 / JCM 17055 / OF4)</name>
    <name type="common">Bacillus pseudofirmus</name>
    <dbReference type="NCBI Taxonomy" id="398511"/>
    <lineage>
        <taxon>Bacteria</taxon>
        <taxon>Bacillati</taxon>
        <taxon>Bacillota</taxon>
        <taxon>Bacilli</taxon>
        <taxon>Bacillales</taxon>
        <taxon>Bacillaceae</taxon>
        <taxon>Alkalihalophilus</taxon>
    </lineage>
</organism>
<sequence length="35" mass="4109">MIRDLAYETCTVTELHLIVFFHTVYAPVDKLIAWV</sequence>
<dbReference type="Proteomes" id="UP000001544">
    <property type="component" value="Chromosome"/>
</dbReference>
<protein>
    <submittedName>
        <fullName evidence="1">Uncharacterized protein</fullName>
    </submittedName>
</protein>
<dbReference type="KEGG" id="bpf:BpOF4_10685"/>
<keyword evidence="2" id="KW-1185">Reference proteome</keyword>
<dbReference type="EMBL" id="CP001878">
    <property type="protein sequence ID" value="ADC50190.1"/>
    <property type="molecule type" value="Genomic_DNA"/>
</dbReference>
<accession>D3FUM0</accession>
<gene>
    <name evidence="1" type="ordered locus">BpOF4_10685</name>
</gene>
<dbReference type="HOGENOM" id="CLU_3363301_0_0_9"/>